<evidence type="ECO:0000313" key="3">
    <source>
        <dbReference type="Proteomes" id="UP001473302"/>
    </source>
</evidence>
<comment type="caution">
    <text evidence="2">The sequence shown here is derived from an EMBL/GenBank/DDBJ whole genome shotgun (WGS) entry which is preliminary data.</text>
</comment>
<protein>
    <recommendedName>
        <fullName evidence="1">NADPH-dependent FMN reductase-like domain-containing protein</fullName>
    </recommendedName>
</protein>
<keyword evidence="3" id="KW-1185">Reference proteome</keyword>
<dbReference type="Proteomes" id="UP001473302">
    <property type="component" value="Unassembled WGS sequence"/>
</dbReference>
<evidence type="ECO:0000313" key="2">
    <source>
        <dbReference type="EMBL" id="GAA5807857.1"/>
    </source>
</evidence>
<sequence length="186" mass="21422">MKNIGVIIGSVRTARVGHVITRWVLQSITVKHNLNFELIDLSEWNLPLLDEPEMPAKGVYAFEKTKRWSEKINSKDGFIFVTPQYNWGYPASLKNAVDYLFKEWNNKPVIIVSYAYRGGGKAASQFRQVVEGLRMKPTETMPAIVLAKDMFDENGKIKDTYPEFTRLYEEVVNKAVVELEQEFNKV</sequence>
<reference evidence="2 3" key="1">
    <citation type="submission" date="2024-04" db="EMBL/GenBank/DDBJ databases">
        <title>genome sequences of Mucor flavus KT1a and Helicostylum pulchrum KT1b strains isolated from the surface of a dry-aged beef.</title>
        <authorList>
            <person name="Toyotome T."/>
            <person name="Hosono M."/>
            <person name="Torimaru M."/>
            <person name="Fukuda K."/>
            <person name="Mikami N."/>
        </authorList>
    </citation>
    <scope>NUCLEOTIDE SEQUENCE [LARGE SCALE GENOMIC DNA]</scope>
    <source>
        <strain evidence="2 3">KT1a</strain>
    </source>
</reference>
<proteinExistence type="predicted"/>
<dbReference type="PANTHER" id="PTHR30543">
    <property type="entry name" value="CHROMATE REDUCTASE"/>
    <property type="match status" value="1"/>
</dbReference>
<dbReference type="SUPFAM" id="SSF52218">
    <property type="entry name" value="Flavoproteins"/>
    <property type="match status" value="1"/>
</dbReference>
<dbReference type="PANTHER" id="PTHR30543:SF21">
    <property type="entry name" value="NAD(P)H-DEPENDENT FMN REDUCTASE LOT6"/>
    <property type="match status" value="1"/>
</dbReference>
<dbReference type="InterPro" id="IPR050712">
    <property type="entry name" value="NAD(P)H-dep_reductase"/>
</dbReference>
<dbReference type="InterPro" id="IPR005025">
    <property type="entry name" value="FMN_Rdtase-like_dom"/>
</dbReference>
<dbReference type="InterPro" id="IPR029039">
    <property type="entry name" value="Flavoprotein-like_sf"/>
</dbReference>
<gene>
    <name evidence="2" type="ORF">MFLAVUS_001236</name>
</gene>
<name>A0ABP9YLY9_9FUNG</name>
<accession>A0ABP9YLY9</accession>
<evidence type="ECO:0000259" key="1">
    <source>
        <dbReference type="Pfam" id="PF03358"/>
    </source>
</evidence>
<feature type="domain" description="NADPH-dependent FMN reductase-like" evidence="1">
    <location>
        <begin position="3"/>
        <end position="138"/>
    </location>
</feature>
<organism evidence="2 3">
    <name type="scientific">Mucor flavus</name>
    <dbReference type="NCBI Taxonomy" id="439312"/>
    <lineage>
        <taxon>Eukaryota</taxon>
        <taxon>Fungi</taxon>
        <taxon>Fungi incertae sedis</taxon>
        <taxon>Mucoromycota</taxon>
        <taxon>Mucoromycotina</taxon>
        <taxon>Mucoromycetes</taxon>
        <taxon>Mucorales</taxon>
        <taxon>Mucorineae</taxon>
        <taxon>Mucoraceae</taxon>
        <taxon>Mucor</taxon>
    </lineage>
</organism>
<dbReference type="Gene3D" id="3.40.50.360">
    <property type="match status" value="1"/>
</dbReference>
<dbReference type="Pfam" id="PF03358">
    <property type="entry name" value="FMN_red"/>
    <property type="match status" value="1"/>
</dbReference>
<dbReference type="EMBL" id="BAABUK010000003">
    <property type="protein sequence ID" value="GAA5807857.1"/>
    <property type="molecule type" value="Genomic_DNA"/>
</dbReference>